<protein>
    <submittedName>
        <fullName evidence="1">Uncharacterized protein</fullName>
    </submittedName>
</protein>
<evidence type="ECO:0000313" key="1">
    <source>
        <dbReference type="EMBL" id="KDP29382.1"/>
    </source>
</evidence>
<reference evidence="1 2" key="1">
    <citation type="journal article" date="2014" name="PLoS ONE">
        <title>Global Analysis of Gene Expression Profiles in Physic Nut (Jatropha curcas L.) Seedlings Exposed to Salt Stress.</title>
        <authorList>
            <person name="Zhang L."/>
            <person name="Zhang C."/>
            <person name="Wu P."/>
            <person name="Chen Y."/>
            <person name="Li M."/>
            <person name="Jiang H."/>
            <person name="Wu G."/>
        </authorList>
    </citation>
    <scope>NUCLEOTIDE SEQUENCE [LARGE SCALE GENOMIC DNA]</scope>
    <source>
        <strain evidence="2">cv. GZQX0401</strain>
        <tissue evidence="1">Young leaves</tissue>
    </source>
</reference>
<accession>A0A067JZS8</accession>
<evidence type="ECO:0000313" key="2">
    <source>
        <dbReference type="Proteomes" id="UP000027138"/>
    </source>
</evidence>
<organism evidence="1 2">
    <name type="scientific">Jatropha curcas</name>
    <name type="common">Barbados nut</name>
    <dbReference type="NCBI Taxonomy" id="180498"/>
    <lineage>
        <taxon>Eukaryota</taxon>
        <taxon>Viridiplantae</taxon>
        <taxon>Streptophyta</taxon>
        <taxon>Embryophyta</taxon>
        <taxon>Tracheophyta</taxon>
        <taxon>Spermatophyta</taxon>
        <taxon>Magnoliopsida</taxon>
        <taxon>eudicotyledons</taxon>
        <taxon>Gunneridae</taxon>
        <taxon>Pentapetalae</taxon>
        <taxon>rosids</taxon>
        <taxon>fabids</taxon>
        <taxon>Malpighiales</taxon>
        <taxon>Euphorbiaceae</taxon>
        <taxon>Crotonoideae</taxon>
        <taxon>Jatropheae</taxon>
        <taxon>Jatropha</taxon>
    </lineage>
</organism>
<dbReference type="EMBL" id="KK914751">
    <property type="protein sequence ID" value="KDP29382.1"/>
    <property type="molecule type" value="Genomic_DNA"/>
</dbReference>
<proteinExistence type="predicted"/>
<gene>
    <name evidence="1" type="ORF">JCGZ_18303</name>
</gene>
<sequence>MSALTTAFFSFGQIADVMDNAYTTCATSGIMYAACSALFDVTALPEKDEASVRLDRGTSSGLICSLNV</sequence>
<keyword evidence="2" id="KW-1185">Reference proteome</keyword>
<dbReference type="Proteomes" id="UP000027138">
    <property type="component" value="Unassembled WGS sequence"/>
</dbReference>
<dbReference type="AlphaFoldDB" id="A0A067JZS8"/>
<name>A0A067JZS8_JATCU</name>